<dbReference type="PANTHER" id="PTHR21419:SF30">
    <property type="entry name" value="IG-LIKE DOMAIN-CONTAINING PROTEIN"/>
    <property type="match status" value="1"/>
</dbReference>
<dbReference type="Pfam" id="PF13517">
    <property type="entry name" value="FG-GAP_3"/>
    <property type="match status" value="2"/>
</dbReference>
<keyword evidence="4" id="KW-1133">Transmembrane helix</keyword>
<feature type="region of interest" description="Disordered" evidence="6">
    <location>
        <begin position="765"/>
        <end position="789"/>
    </location>
</feature>
<reference evidence="9" key="1">
    <citation type="journal article" date="2022" name="Int. J. Syst. Evol. Microbiol.">
        <title>Anaeromyxobacter oryzae sp. nov., Anaeromyxobacter diazotrophicus sp. nov. and Anaeromyxobacter paludicola sp. nov., isolated from paddy soils.</title>
        <authorList>
            <person name="Itoh H."/>
            <person name="Xu Z."/>
            <person name="Mise K."/>
            <person name="Masuda Y."/>
            <person name="Ushijima N."/>
            <person name="Hayakawa C."/>
            <person name="Shiratori Y."/>
            <person name="Senoo K."/>
        </authorList>
    </citation>
    <scope>NUCLEOTIDE SEQUENCE [LARGE SCALE GENOMIC DNA]</scope>
    <source>
        <strain evidence="9">Red232</strain>
    </source>
</reference>
<proteinExistence type="predicted"/>
<dbReference type="InterPro" id="IPR011047">
    <property type="entry name" value="Quinoprotein_ADH-like_sf"/>
</dbReference>
<dbReference type="Gene3D" id="2.130.10.10">
    <property type="entry name" value="YVTN repeat-like/Quinoprotein amine dehydrogenase"/>
    <property type="match status" value="1"/>
</dbReference>
<dbReference type="SUPFAM" id="SSF69318">
    <property type="entry name" value="Integrin alpha N-terminal domain"/>
    <property type="match status" value="1"/>
</dbReference>
<evidence type="ECO:0000256" key="4">
    <source>
        <dbReference type="ARBA" id="ARBA00022989"/>
    </source>
</evidence>
<dbReference type="Proteomes" id="UP001162891">
    <property type="component" value="Chromosome"/>
</dbReference>
<sequence length="1555" mass="163635">MNELLLAIALGAGALSNFPRETGGKIAHPGVGVVLGGAPAVVVAAGDLLTGFRADGSTPAGLPIQLGPDEVASGAAAAADMDGDGRVEIGVATASGKVFLWSGGVVPGFPVQLGARVKAAVSFGDVDGDGRPELLVGDDKGRVHAFKRSGAEAKGWPVSVGRTVTSAVSSAVFAGGRSVAFGCEDGRVVVLDASTGRARSGFPLATHFTVTGAPVFVDLDDDGQMDLVVASQDFSVYAVSAKGEPLPGFPVPAAYRLYEAPAIADLDGDGRLDVIFASADGMVHAVDRTGKPLPGFPVRAGSRIFGGPAVGDLDRDGSLDVVVASADGAVHAFSRTGRALNGFPGTTGDEVTATPLLLDLAGDGSLSAFVGVASGDLHAVRAAHLGTGVAAVPWPGPGRDPARSGRYGPNPPTYKDLRLEPARPRITDALVGRWRGVWLDAAPGEPAPPPRIEWLRNGTPVRELDGKREVPAGATRHGDRWRFVVSSPRGEWKGEGPEVTVTDSPPGAAQVALQPETPTRAGPVRAIVTRPASDADGDAITYRVEWLQDGLDTGATGETFPGDRMKKGTLLTARVIASDGQLEGPPALAPARVGDTAPGPVAVTLDPALPRRTDLVHARVDHPATDVDGDAVAYHYRWKVDGQVRNLPLLAAQLPAGLARKHQRVTLEARAFDGQLEGPPASVELEVQNSPPSAPKVLVVPARPRKGEALRATFAVPAADADGDAIGYRFTWRKNGQPLAVGGDGREVPGTEVARGDRFEVTVVPNDGEVDGPAGTASVTVANTPPSPPRIAVEPRRPKGGETLKLVVLEPARDADGDDVRLAIAWTREGRPTGTGAETLAPIDYRKHERIRVVVTPRDGEEAGEPVAYEVVADDAPPTAPVVAFASERPTVTAPLQVLLRQKAQDADGDTLRYRYRWLRDGAPVAQPDGTEASRTPPFWTAAAEVPRSELRKGQRWEVEVQAYDGERYGPSARAAVTIANSPPAAPTLAFTPERPRRVDGIGVSLTQPPDADGDVVTYRYAWTRNGEPWQAPPDQARVPRNVAKKGERWVVEVVATDGEAEAPPTRLEVVVSDTAPGPTSITLCDGPVPVGTVPQARIVTASTDGDADPITYRHDWTVNGKPVPAMQGQARLTAPALRKHDLVRVVVTPWDGELAGPPAVGECEVANTPPVPPAIALEPAEPTARSGVQVAIRKPSTDRDGDPIQYRYTWTRNGVPAGQEGAAIPAGVLRHGEVWRVEVRPFDGEEEGEPILAAVTVKNTPPPTPSVLLRPEAAAVGQALTCDTQVPHRDADQEPVTVSYRWYRNDRLDPLAEENAYLPAGVIRRGERWRCEAWASDGFAESPRVSAELTVKNSPPGAPQIVVEPDRAHRDDDLVCRIAVPSADPDGDAVAYAYAWWRNERPMPAGADPARVEASRIAKGERWRCAATPSDGALAGPAGSAEKVVSNTPPGPARVRLEPDAPHGGQSLRCEITGRSEDPDGDAVRYRYTWFRNGAAQPFAETSVDVPARLVKAGDRWRCQVIPTDGEEDGPPGGSEDVLVSPGPEDGLSIVGRP</sequence>
<keyword evidence="2" id="KW-0812">Transmembrane</keyword>
<organism evidence="8 9">
    <name type="scientific">Anaeromyxobacter oryzae</name>
    <dbReference type="NCBI Taxonomy" id="2918170"/>
    <lineage>
        <taxon>Bacteria</taxon>
        <taxon>Pseudomonadati</taxon>
        <taxon>Myxococcota</taxon>
        <taxon>Myxococcia</taxon>
        <taxon>Myxococcales</taxon>
        <taxon>Cystobacterineae</taxon>
        <taxon>Anaeromyxobacteraceae</taxon>
        <taxon>Anaeromyxobacter</taxon>
    </lineage>
</organism>
<evidence type="ECO:0000313" key="8">
    <source>
        <dbReference type="EMBL" id="BDG02535.1"/>
    </source>
</evidence>
<dbReference type="EMBL" id="AP025591">
    <property type="protein sequence ID" value="BDG02535.1"/>
    <property type="molecule type" value="Genomic_DNA"/>
</dbReference>
<feature type="region of interest" description="Disordered" evidence="6">
    <location>
        <begin position="1431"/>
        <end position="1450"/>
    </location>
</feature>
<keyword evidence="3" id="KW-0732">Signal</keyword>
<evidence type="ECO:0000259" key="7">
    <source>
        <dbReference type="PROSITE" id="PS50835"/>
    </source>
</evidence>
<feature type="region of interest" description="Disordered" evidence="6">
    <location>
        <begin position="394"/>
        <end position="415"/>
    </location>
</feature>
<feature type="domain" description="Ig-like" evidence="7">
    <location>
        <begin position="1266"/>
        <end position="1347"/>
    </location>
</feature>
<dbReference type="InterPro" id="IPR015943">
    <property type="entry name" value="WD40/YVTN_repeat-like_dom_sf"/>
</dbReference>
<dbReference type="PROSITE" id="PS50835">
    <property type="entry name" value="IG_LIKE"/>
    <property type="match status" value="2"/>
</dbReference>
<accession>A0ABM7WSY8</accession>
<dbReference type="PANTHER" id="PTHR21419">
    <property type="match status" value="1"/>
</dbReference>
<gene>
    <name evidence="8" type="ORF">AMOR_15310</name>
</gene>
<comment type="subcellular location">
    <subcellularLocation>
        <location evidence="1">Membrane</location>
        <topology evidence="1">Single-pass membrane protein</topology>
    </subcellularLocation>
</comment>
<protein>
    <recommendedName>
        <fullName evidence="7">Ig-like domain-containing protein</fullName>
    </recommendedName>
</protein>
<dbReference type="SUPFAM" id="SSF50998">
    <property type="entry name" value="Quinoprotein alcohol dehydrogenase-like"/>
    <property type="match status" value="1"/>
</dbReference>
<evidence type="ECO:0000256" key="2">
    <source>
        <dbReference type="ARBA" id="ARBA00022692"/>
    </source>
</evidence>
<dbReference type="InterPro" id="IPR045232">
    <property type="entry name" value="FAM234"/>
</dbReference>
<dbReference type="InterPro" id="IPR013517">
    <property type="entry name" value="FG-GAP"/>
</dbReference>
<evidence type="ECO:0000256" key="3">
    <source>
        <dbReference type="ARBA" id="ARBA00022729"/>
    </source>
</evidence>
<evidence type="ECO:0000256" key="6">
    <source>
        <dbReference type="SAM" id="MobiDB-lite"/>
    </source>
</evidence>
<dbReference type="Gene3D" id="2.40.10.480">
    <property type="match status" value="1"/>
</dbReference>
<name>A0ABM7WSY8_9BACT</name>
<evidence type="ECO:0000313" key="9">
    <source>
        <dbReference type="Proteomes" id="UP001162891"/>
    </source>
</evidence>
<feature type="domain" description="Ig-like" evidence="7">
    <location>
        <begin position="1453"/>
        <end position="1522"/>
    </location>
</feature>
<keyword evidence="5" id="KW-0472">Membrane</keyword>
<feature type="region of interest" description="Disordered" evidence="6">
    <location>
        <begin position="1522"/>
        <end position="1555"/>
    </location>
</feature>
<evidence type="ECO:0000256" key="1">
    <source>
        <dbReference type="ARBA" id="ARBA00004167"/>
    </source>
</evidence>
<dbReference type="RefSeq" id="WP_248360229.1">
    <property type="nucleotide sequence ID" value="NZ_AP025591.1"/>
</dbReference>
<keyword evidence="9" id="KW-1185">Reference proteome</keyword>
<dbReference type="InterPro" id="IPR028994">
    <property type="entry name" value="Integrin_alpha_N"/>
</dbReference>
<evidence type="ECO:0000256" key="5">
    <source>
        <dbReference type="ARBA" id="ARBA00023136"/>
    </source>
</evidence>
<dbReference type="InterPro" id="IPR007110">
    <property type="entry name" value="Ig-like_dom"/>
</dbReference>